<organism evidence="11 12">
    <name type="scientific">Pontibacillus chungwhensis BH030062</name>
    <dbReference type="NCBI Taxonomy" id="1385513"/>
    <lineage>
        <taxon>Bacteria</taxon>
        <taxon>Bacillati</taxon>
        <taxon>Bacillota</taxon>
        <taxon>Bacilli</taxon>
        <taxon>Bacillales</taxon>
        <taxon>Bacillaceae</taxon>
        <taxon>Pontibacillus</taxon>
    </lineage>
</organism>
<dbReference type="PIRSF" id="PIRSF000388">
    <property type="entry name" value="Pantoate_hydroxy_MeTrfase"/>
    <property type="match status" value="1"/>
</dbReference>
<dbReference type="GO" id="GO:0003864">
    <property type="term" value="F:3-methyl-2-oxobutanoate hydroxymethyltransferase activity"/>
    <property type="evidence" value="ECO:0007669"/>
    <property type="project" value="UniProtKB-UniRule"/>
</dbReference>
<name>A0A0A2UYU4_9BACI</name>
<dbReference type="GO" id="GO:0005737">
    <property type="term" value="C:cytoplasm"/>
    <property type="evidence" value="ECO:0007669"/>
    <property type="project" value="UniProtKB-SubCell"/>
</dbReference>
<dbReference type="InterPro" id="IPR015813">
    <property type="entry name" value="Pyrv/PenolPyrv_kinase-like_dom"/>
</dbReference>
<dbReference type="NCBIfam" id="TIGR00222">
    <property type="entry name" value="panB"/>
    <property type="match status" value="1"/>
</dbReference>
<feature type="binding site" evidence="7 10">
    <location>
        <position position="82"/>
    </location>
    <ligand>
        <name>Mg(2+)</name>
        <dbReference type="ChEBI" id="CHEBI:18420"/>
    </ligand>
</feature>
<dbReference type="EMBL" id="AVBG01000001">
    <property type="protein sequence ID" value="KGP93109.1"/>
    <property type="molecule type" value="Genomic_DNA"/>
</dbReference>
<evidence type="ECO:0000256" key="6">
    <source>
        <dbReference type="ARBA" id="ARBA00056497"/>
    </source>
</evidence>
<dbReference type="eggNOG" id="COG0413">
    <property type="taxonomic scope" value="Bacteria"/>
</dbReference>
<dbReference type="AlphaFoldDB" id="A0A0A2UYU4"/>
<feature type="binding site" evidence="7 10">
    <location>
        <position position="114"/>
    </location>
    <ligand>
        <name>Mg(2+)</name>
        <dbReference type="ChEBI" id="CHEBI:18420"/>
    </ligand>
</feature>
<evidence type="ECO:0000256" key="4">
    <source>
        <dbReference type="ARBA" id="ARBA00022655"/>
    </source>
</evidence>
<reference evidence="11 12" key="1">
    <citation type="submission" date="2013-08" db="EMBL/GenBank/DDBJ databases">
        <title>Genome of Pontibacillus chungwhensis.</title>
        <authorList>
            <person name="Wang Q."/>
            <person name="Wang G."/>
        </authorList>
    </citation>
    <scope>NUCLEOTIDE SEQUENCE [LARGE SCALE GENOMIC DNA]</scope>
    <source>
        <strain evidence="11 12">BH030062</strain>
    </source>
</reference>
<dbReference type="Pfam" id="PF02548">
    <property type="entry name" value="Pantoate_transf"/>
    <property type="match status" value="1"/>
</dbReference>
<evidence type="ECO:0000313" key="11">
    <source>
        <dbReference type="EMBL" id="KGP93109.1"/>
    </source>
</evidence>
<dbReference type="InterPro" id="IPR040442">
    <property type="entry name" value="Pyrv_kinase-like_dom_sf"/>
</dbReference>
<feature type="active site" description="Proton acceptor" evidence="7 8">
    <location>
        <position position="181"/>
    </location>
</feature>
<dbReference type="SUPFAM" id="SSF51621">
    <property type="entry name" value="Phosphoenolpyruvate/pyruvate domain"/>
    <property type="match status" value="1"/>
</dbReference>
<comment type="cofactor">
    <cofactor evidence="7 10">
        <name>Mg(2+)</name>
        <dbReference type="ChEBI" id="CHEBI:18420"/>
    </cofactor>
    <text evidence="7 10">Binds 1 Mg(2+) ion per subunit.</text>
</comment>
<dbReference type="GO" id="GO:0000287">
    <property type="term" value="F:magnesium ion binding"/>
    <property type="evidence" value="ECO:0007669"/>
    <property type="project" value="TreeGrafter"/>
</dbReference>
<evidence type="ECO:0000256" key="3">
    <source>
        <dbReference type="ARBA" id="ARBA00011424"/>
    </source>
</evidence>
<dbReference type="GO" id="GO:0015940">
    <property type="term" value="P:pantothenate biosynthetic process"/>
    <property type="evidence" value="ECO:0007669"/>
    <property type="project" value="UniProtKB-UniRule"/>
</dbReference>
<evidence type="ECO:0000256" key="7">
    <source>
        <dbReference type="HAMAP-Rule" id="MF_00156"/>
    </source>
</evidence>
<comment type="subcellular location">
    <subcellularLocation>
        <location evidence="7">Cytoplasm</location>
    </subcellularLocation>
</comment>
<keyword evidence="4 7" id="KW-0566">Pantothenate biosynthesis</keyword>
<dbReference type="FunFam" id="3.20.20.60:FF:000003">
    <property type="entry name" value="3-methyl-2-oxobutanoate hydroxymethyltransferase"/>
    <property type="match status" value="1"/>
</dbReference>
<accession>A0A0A2UYU4</accession>
<keyword evidence="7 10" id="KW-0460">Magnesium</keyword>
<gene>
    <name evidence="7" type="primary">panB</name>
    <name evidence="11" type="ORF">N780_12405</name>
</gene>
<evidence type="ECO:0000256" key="5">
    <source>
        <dbReference type="ARBA" id="ARBA00022679"/>
    </source>
</evidence>
<keyword evidence="12" id="KW-1185">Reference proteome</keyword>
<feature type="binding site" evidence="7 9">
    <location>
        <position position="82"/>
    </location>
    <ligand>
        <name>3-methyl-2-oxobutanoate</name>
        <dbReference type="ChEBI" id="CHEBI:11851"/>
    </ligand>
</feature>
<proteinExistence type="inferred from homology"/>
<comment type="catalytic activity">
    <reaction evidence="7">
        <text>(6R)-5,10-methylene-5,6,7,8-tetrahydrofolate + 3-methyl-2-oxobutanoate + H2O = 2-dehydropantoate + (6S)-5,6,7,8-tetrahydrofolate</text>
        <dbReference type="Rhea" id="RHEA:11824"/>
        <dbReference type="ChEBI" id="CHEBI:11561"/>
        <dbReference type="ChEBI" id="CHEBI:11851"/>
        <dbReference type="ChEBI" id="CHEBI:15377"/>
        <dbReference type="ChEBI" id="CHEBI:15636"/>
        <dbReference type="ChEBI" id="CHEBI:57453"/>
        <dbReference type="EC" id="2.1.2.11"/>
    </reaction>
</comment>
<evidence type="ECO:0000256" key="2">
    <source>
        <dbReference type="ARBA" id="ARBA00008676"/>
    </source>
</evidence>
<dbReference type="STRING" id="1385513.N780_12405"/>
<comment type="caution">
    <text evidence="11">The sequence shown here is derived from an EMBL/GenBank/DDBJ whole genome shotgun (WGS) entry which is preliminary data.</text>
</comment>
<feature type="binding site" evidence="7 9">
    <location>
        <begin position="43"/>
        <end position="44"/>
    </location>
    <ligand>
        <name>3-methyl-2-oxobutanoate</name>
        <dbReference type="ChEBI" id="CHEBI:11851"/>
    </ligand>
</feature>
<comment type="pathway">
    <text evidence="1 7">Cofactor biosynthesis; (R)-pantothenate biosynthesis; (R)-pantoate from 3-methyl-2-oxobutanoate: step 1/2.</text>
</comment>
<dbReference type="CDD" id="cd06557">
    <property type="entry name" value="KPHMT-like"/>
    <property type="match status" value="1"/>
</dbReference>
<evidence type="ECO:0000256" key="8">
    <source>
        <dbReference type="PIRSR" id="PIRSR000388-1"/>
    </source>
</evidence>
<dbReference type="EC" id="2.1.2.11" evidence="7"/>
<dbReference type="HAMAP" id="MF_00156">
    <property type="entry name" value="PanB"/>
    <property type="match status" value="1"/>
</dbReference>
<dbReference type="Proteomes" id="UP000030153">
    <property type="component" value="Unassembled WGS sequence"/>
</dbReference>
<evidence type="ECO:0000256" key="10">
    <source>
        <dbReference type="PIRSR" id="PIRSR000388-3"/>
    </source>
</evidence>
<keyword evidence="7" id="KW-0963">Cytoplasm</keyword>
<dbReference type="PANTHER" id="PTHR20881:SF0">
    <property type="entry name" value="3-METHYL-2-OXOBUTANOATE HYDROXYMETHYLTRANSFERASE"/>
    <property type="match status" value="1"/>
</dbReference>
<keyword evidence="11" id="KW-0489">Methyltransferase</keyword>
<evidence type="ECO:0000313" key="12">
    <source>
        <dbReference type="Proteomes" id="UP000030153"/>
    </source>
</evidence>
<protein>
    <recommendedName>
        <fullName evidence="7">3-methyl-2-oxobutanoate hydroxymethyltransferase</fullName>
        <ecNumber evidence="7">2.1.2.11</ecNumber>
    </recommendedName>
    <alternativeName>
        <fullName evidence="7">Ketopantoate hydroxymethyltransferase</fullName>
        <shortName evidence="7">KPHMT</shortName>
    </alternativeName>
</protein>
<sequence>MLTHTKLKKMKEAKDPIVMLTAYDYPTAKLAESSGVDMILVGDSLGMVVLGYESTIPVTVDDMIHHGKAVRRGAKETYMVVDMPFMSYHASLSETMENARRIMQETGAQSLKLEGAGDVLPVMNKLTMAGVPVVAHLGLTPQSVNVLGGYRVQGKDIEAAEALMEDAKQVEKNGAIALVLECVPKQLGALIQEELSIPVIGIGAGEGTDGQVLVFHDVVEFGVDRLPKFVKSYADLNGSITNALSTYVQDVKNKSFPTNDHSFQMKEELIPSLYGGTRK</sequence>
<comment type="function">
    <text evidence="6 7">Catalyzes the reversible reaction in which hydroxymethyl group from 5,10-methylenetetrahydrofolate is transferred onto alpha-ketoisovalerate to form ketopantoate.</text>
</comment>
<keyword evidence="7 10" id="KW-0479">Metal-binding</keyword>
<dbReference type="InterPro" id="IPR003700">
    <property type="entry name" value="Pantoate_hydroxy_MeTrfase"/>
</dbReference>
<dbReference type="NCBIfam" id="NF001452">
    <property type="entry name" value="PRK00311.1"/>
    <property type="match status" value="1"/>
</dbReference>
<dbReference type="OrthoDB" id="9781789at2"/>
<keyword evidence="5 7" id="KW-0808">Transferase</keyword>
<comment type="subunit">
    <text evidence="3 7">Homodecamer; pentamer of dimers.</text>
</comment>
<feature type="binding site" evidence="7 10">
    <location>
        <position position="43"/>
    </location>
    <ligand>
        <name>Mg(2+)</name>
        <dbReference type="ChEBI" id="CHEBI:18420"/>
    </ligand>
</feature>
<dbReference type="PANTHER" id="PTHR20881">
    <property type="entry name" value="3-METHYL-2-OXOBUTANOATE HYDROXYMETHYLTRANSFERASE"/>
    <property type="match status" value="1"/>
</dbReference>
<evidence type="ECO:0000256" key="9">
    <source>
        <dbReference type="PIRSR" id="PIRSR000388-2"/>
    </source>
</evidence>
<dbReference type="UniPathway" id="UPA00028">
    <property type="reaction ID" value="UER00003"/>
</dbReference>
<comment type="similarity">
    <text evidence="2 7">Belongs to the PanB family.</text>
</comment>
<dbReference type="GO" id="GO:0008168">
    <property type="term" value="F:methyltransferase activity"/>
    <property type="evidence" value="ECO:0007669"/>
    <property type="project" value="UniProtKB-KW"/>
</dbReference>
<dbReference type="GO" id="GO:0032259">
    <property type="term" value="P:methylation"/>
    <property type="evidence" value="ECO:0007669"/>
    <property type="project" value="UniProtKB-KW"/>
</dbReference>
<feature type="binding site" evidence="7 9">
    <location>
        <position position="112"/>
    </location>
    <ligand>
        <name>3-methyl-2-oxobutanoate</name>
        <dbReference type="ChEBI" id="CHEBI:11851"/>
    </ligand>
</feature>
<dbReference type="Gene3D" id="3.20.20.60">
    <property type="entry name" value="Phosphoenolpyruvate-binding domains"/>
    <property type="match status" value="1"/>
</dbReference>
<dbReference type="RefSeq" id="WP_036779352.1">
    <property type="nucleotide sequence ID" value="NZ_AVBG01000001.1"/>
</dbReference>
<evidence type="ECO:0000256" key="1">
    <source>
        <dbReference type="ARBA" id="ARBA00005033"/>
    </source>
</evidence>